<dbReference type="GO" id="GO:0005886">
    <property type="term" value="C:plasma membrane"/>
    <property type="evidence" value="ECO:0007669"/>
    <property type="project" value="TreeGrafter"/>
</dbReference>
<feature type="domain" description="Major facilitator superfamily (MFS) profile" evidence="8">
    <location>
        <begin position="618"/>
        <end position="1071"/>
    </location>
</feature>
<keyword evidence="5" id="KW-0539">Nucleus</keyword>
<reference evidence="10" key="1">
    <citation type="journal article" date="2017" name="Genome Biol.">
        <title>Comparative genomics reveals high biological diversity and specific adaptations in the industrially and medically important fungal genus Aspergillus.</title>
        <authorList>
            <person name="de Vries R.P."/>
            <person name="Riley R."/>
            <person name="Wiebenga A."/>
            <person name="Aguilar-Osorio G."/>
            <person name="Amillis S."/>
            <person name="Uchima C.A."/>
            <person name="Anderluh G."/>
            <person name="Asadollahi M."/>
            <person name="Askin M."/>
            <person name="Barry K."/>
            <person name="Battaglia E."/>
            <person name="Bayram O."/>
            <person name="Benocci T."/>
            <person name="Braus-Stromeyer S.A."/>
            <person name="Caldana C."/>
            <person name="Canovas D."/>
            <person name="Cerqueira G.C."/>
            <person name="Chen F."/>
            <person name="Chen W."/>
            <person name="Choi C."/>
            <person name="Clum A."/>
            <person name="Dos Santos R.A."/>
            <person name="Damasio A.R."/>
            <person name="Diallinas G."/>
            <person name="Emri T."/>
            <person name="Fekete E."/>
            <person name="Flipphi M."/>
            <person name="Freyberg S."/>
            <person name="Gallo A."/>
            <person name="Gournas C."/>
            <person name="Habgood R."/>
            <person name="Hainaut M."/>
            <person name="Harispe M.L."/>
            <person name="Henrissat B."/>
            <person name="Hilden K.S."/>
            <person name="Hope R."/>
            <person name="Hossain A."/>
            <person name="Karabika E."/>
            <person name="Karaffa L."/>
            <person name="Karanyi Z."/>
            <person name="Krasevec N."/>
            <person name="Kuo A."/>
            <person name="Kusch H."/>
            <person name="LaButti K."/>
            <person name="Lagendijk E.L."/>
            <person name="Lapidus A."/>
            <person name="Levasseur A."/>
            <person name="Lindquist E."/>
            <person name="Lipzen A."/>
            <person name="Logrieco A.F."/>
            <person name="MacCabe A."/>
            <person name="Maekelae M.R."/>
            <person name="Malavazi I."/>
            <person name="Melin P."/>
            <person name="Meyer V."/>
            <person name="Mielnichuk N."/>
            <person name="Miskei M."/>
            <person name="Molnar A.P."/>
            <person name="Mule G."/>
            <person name="Ngan C.Y."/>
            <person name="Orejas M."/>
            <person name="Orosz E."/>
            <person name="Ouedraogo J.P."/>
            <person name="Overkamp K.M."/>
            <person name="Park H.-S."/>
            <person name="Perrone G."/>
            <person name="Piumi F."/>
            <person name="Punt P.J."/>
            <person name="Ram A.F."/>
            <person name="Ramon A."/>
            <person name="Rauscher S."/>
            <person name="Record E."/>
            <person name="Riano-Pachon D.M."/>
            <person name="Robert V."/>
            <person name="Roehrig J."/>
            <person name="Ruller R."/>
            <person name="Salamov A."/>
            <person name="Salih N.S."/>
            <person name="Samson R.A."/>
            <person name="Sandor E."/>
            <person name="Sanguinetti M."/>
            <person name="Schuetze T."/>
            <person name="Sepcic K."/>
            <person name="Shelest E."/>
            <person name="Sherlock G."/>
            <person name="Sophianopoulou V."/>
            <person name="Squina F.M."/>
            <person name="Sun H."/>
            <person name="Susca A."/>
            <person name="Todd R.B."/>
            <person name="Tsang A."/>
            <person name="Unkles S.E."/>
            <person name="van de Wiele N."/>
            <person name="van Rossen-Uffink D."/>
            <person name="Oliveira J.V."/>
            <person name="Vesth T.C."/>
            <person name="Visser J."/>
            <person name="Yu J.-H."/>
            <person name="Zhou M."/>
            <person name="Andersen M.R."/>
            <person name="Archer D.B."/>
            <person name="Baker S.E."/>
            <person name="Benoit I."/>
            <person name="Brakhage A.A."/>
            <person name="Braus G.H."/>
            <person name="Fischer R."/>
            <person name="Frisvad J.C."/>
            <person name="Goldman G.H."/>
            <person name="Houbraken J."/>
            <person name="Oakley B."/>
            <person name="Pocsi I."/>
            <person name="Scazzocchio C."/>
            <person name="Seiboth B."/>
            <person name="vanKuyk P.A."/>
            <person name="Wortman J."/>
            <person name="Dyer P.S."/>
            <person name="Grigoriev I.V."/>
        </authorList>
    </citation>
    <scope>NUCLEOTIDE SEQUENCE [LARGE SCALE GENOMIC DNA]</scope>
    <source>
        <strain evidence="10">CBS 506.65</strain>
    </source>
</reference>
<dbReference type="PANTHER" id="PTHR23502">
    <property type="entry name" value="MAJOR FACILITATOR SUPERFAMILY"/>
    <property type="match status" value="1"/>
</dbReference>
<accession>A0A1L9SLF8</accession>
<keyword evidence="2 7" id="KW-0812">Transmembrane</keyword>
<feature type="region of interest" description="Disordered" evidence="6">
    <location>
        <begin position="1"/>
        <end position="79"/>
    </location>
</feature>
<dbReference type="GO" id="GO:0022857">
    <property type="term" value="F:transmembrane transporter activity"/>
    <property type="evidence" value="ECO:0007669"/>
    <property type="project" value="InterPro"/>
</dbReference>
<dbReference type="EMBL" id="KV878340">
    <property type="protein sequence ID" value="OJJ48010.1"/>
    <property type="molecule type" value="Genomic_DNA"/>
</dbReference>
<dbReference type="GO" id="GO:0003677">
    <property type="term" value="F:DNA binding"/>
    <property type="evidence" value="ECO:0007669"/>
    <property type="project" value="InterPro"/>
</dbReference>
<feature type="transmembrane region" description="Helical" evidence="7">
    <location>
        <begin position="884"/>
        <end position="908"/>
    </location>
</feature>
<keyword evidence="10" id="KW-1185">Reference proteome</keyword>
<feature type="transmembrane region" description="Helical" evidence="7">
    <location>
        <begin position="772"/>
        <end position="794"/>
    </location>
</feature>
<feature type="transmembrane region" description="Helical" evidence="7">
    <location>
        <begin position="1022"/>
        <end position="1044"/>
    </location>
</feature>
<dbReference type="InterPro" id="IPR007219">
    <property type="entry name" value="XnlR_reg_dom"/>
</dbReference>
<feature type="transmembrane region" description="Helical" evidence="7">
    <location>
        <begin position="929"/>
        <end position="948"/>
    </location>
</feature>
<dbReference type="GO" id="GO:0008270">
    <property type="term" value="F:zinc ion binding"/>
    <property type="evidence" value="ECO:0007669"/>
    <property type="project" value="InterPro"/>
</dbReference>
<evidence type="ECO:0000313" key="10">
    <source>
        <dbReference type="Proteomes" id="UP000184188"/>
    </source>
</evidence>
<proteinExistence type="predicted"/>
<dbReference type="Gene3D" id="1.20.1250.20">
    <property type="entry name" value="MFS general substrate transporter like domains"/>
    <property type="match status" value="1"/>
</dbReference>
<organism evidence="9 10">
    <name type="scientific">Penicilliopsis zonata CBS 506.65</name>
    <dbReference type="NCBI Taxonomy" id="1073090"/>
    <lineage>
        <taxon>Eukaryota</taxon>
        <taxon>Fungi</taxon>
        <taxon>Dikarya</taxon>
        <taxon>Ascomycota</taxon>
        <taxon>Pezizomycotina</taxon>
        <taxon>Eurotiomycetes</taxon>
        <taxon>Eurotiomycetidae</taxon>
        <taxon>Eurotiales</taxon>
        <taxon>Aspergillaceae</taxon>
        <taxon>Penicilliopsis</taxon>
    </lineage>
</organism>
<dbReference type="Proteomes" id="UP000184188">
    <property type="component" value="Unassembled WGS sequence"/>
</dbReference>
<dbReference type="InterPro" id="IPR020846">
    <property type="entry name" value="MFS_dom"/>
</dbReference>
<feature type="transmembrane region" description="Helical" evidence="7">
    <location>
        <begin position="954"/>
        <end position="977"/>
    </location>
</feature>
<evidence type="ECO:0000256" key="6">
    <source>
        <dbReference type="SAM" id="MobiDB-lite"/>
    </source>
</evidence>
<evidence type="ECO:0000256" key="4">
    <source>
        <dbReference type="ARBA" id="ARBA00023136"/>
    </source>
</evidence>
<feature type="transmembrane region" description="Helical" evidence="7">
    <location>
        <begin position="989"/>
        <end position="1010"/>
    </location>
</feature>
<dbReference type="AlphaFoldDB" id="A0A1L9SLF8"/>
<dbReference type="OrthoDB" id="3936150at2759"/>
<dbReference type="PANTHER" id="PTHR23502:SF188">
    <property type="entry name" value="MAJOR FACILITATOR SUPERFAMILY (MFS) PROFILE DOMAIN-CONTAINING PROTEIN"/>
    <property type="match status" value="1"/>
</dbReference>
<dbReference type="PROSITE" id="PS50850">
    <property type="entry name" value="MFS"/>
    <property type="match status" value="1"/>
</dbReference>
<protein>
    <recommendedName>
        <fullName evidence="8">Major facilitator superfamily (MFS) profile domain-containing protein</fullName>
    </recommendedName>
</protein>
<feature type="transmembrane region" description="Helical" evidence="7">
    <location>
        <begin position="741"/>
        <end position="766"/>
    </location>
</feature>
<comment type="subcellular location">
    <subcellularLocation>
        <location evidence="1">Membrane</location>
        <topology evidence="1">Multi-pass membrane protein</topology>
    </subcellularLocation>
</comment>
<dbReference type="Pfam" id="PF04082">
    <property type="entry name" value="Fungal_trans"/>
    <property type="match status" value="1"/>
</dbReference>
<dbReference type="InterPro" id="IPR011701">
    <property type="entry name" value="MFS"/>
</dbReference>
<dbReference type="CDD" id="cd17323">
    <property type="entry name" value="MFS_Tpo1_MDR_like"/>
    <property type="match status" value="1"/>
</dbReference>
<evidence type="ECO:0000256" key="2">
    <source>
        <dbReference type="ARBA" id="ARBA00022692"/>
    </source>
</evidence>
<dbReference type="VEuPathDB" id="FungiDB:ASPZODRAFT_15457"/>
<dbReference type="CDD" id="cd12148">
    <property type="entry name" value="fungal_TF_MHR"/>
    <property type="match status" value="1"/>
</dbReference>
<dbReference type="SUPFAM" id="SSF103473">
    <property type="entry name" value="MFS general substrate transporter"/>
    <property type="match status" value="1"/>
</dbReference>
<dbReference type="GO" id="GO:0006351">
    <property type="term" value="P:DNA-templated transcription"/>
    <property type="evidence" value="ECO:0007669"/>
    <property type="project" value="InterPro"/>
</dbReference>
<evidence type="ECO:0000259" key="8">
    <source>
        <dbReference type="PROSITE" id="PS50850"/>
    </source>
</evidence>
<dbReference type="Pfam" id="PF07690">
    <property type="entry name" value="MFS_1"/>
    <property type="match status" value="1"/>
</dbReference>
<feature type="transmembrane region" description="Helical" evidence="7">
    <location>
        <begin position="685"/>
        <end position="706"/>
    </location>
</feature>
<feature type="transmembrane region" description="Helical" evidence="7">
    <location>
        <begin position="619"/>
        <end position="640"/>
    </location>
</feature>
<sequence>MANERADTRLVDSGPLSNCPFCKQTFPKPEAARRHAISCSRKPSGPKQQQQQQQQSCEKGGAQQQSQQRGSTVDHTADRVDPDRGLSLFFLLSLTDSVVNAKELIAAEPTDPNRRSVQVPSALLELPLSSDFSSSATDLWAALEGPASWSPFQMPDLVDPESPLQSFPDSLCSALEYRLNEIVLQLQFYSTIADSQQSQSQQAQQAQQTQLNPESIFTIANFSAFFSSYFHHFHRHLPVVHRPTCLPENVSPQLLLAVFLAGAIYTPSHEHSLAAAPRFLPAAEEYIFSHPIFELPPGAADSFPDYIEILQAALIVECTQFGMNDMQTIRRIRTRRHPSLVSALRSFGIFNCRHSVDRDWKSFVRTEIQLRLASWTFLMDCYLTVVFKNPPQITVSEMVGGFQSSDDLFEADDESQFANLAKKYQQDLSSSLSLKTFVTQIMGDPATDIAIQDLRPFQLLVIISALHSIAFVARASCLSTVISPTLLRASSRWKQLWSTVSAQAGDNLQYQGCSRHALELWWLLRCILEVGVVSDLKIAYLNNAATDDAGEIHEFMKVISRRIRRQTELESRGKIEAGIPSRRDDISPGESIGRKVVTAKDNPSLNPRNWSLLCRSKNIAILVFLVFTQGWAGAAESLVQAQANREFGVSNVAGNLSTAMYLFGIASGSLFAGPISESVGRNPTYLCATFIYLLFVLGSGLTPTFAGQIACRYFVGLFSSTTLAINGSSVGDQFRPVKRTFVFPVLAWANVAGPVIAPTVSGWVVANPRLHWRWTAYITLIISGTAWVTALLFLPETYLPIILEWKAKHLRAITGDGRYTSEHAEHEEIFHRLKKVLHLSAKFFATEPVLAVLGSYLVLLYSLLFTFLSGFDYIFRQTYGLSTAQTGACFASIAVGETVAMLAVPALYTWARRKTAYQHGASLLPEFRLWPAVVAGPLLPVSLFWLGWTNYRSISIWSSLFACALFGIVLISIYVSSYEYIIDSYGEHAAIALASITMARYLVAGGMVMAAHPMYEGLGVHWTMTLLGSISVGLAPMPLLFKIYGATLRRRSRYAAHLDQTVIQEDSGSVN</sequence>
<keyword evidence="3 7" id="KW-1133">Transmembrane helix</keyword>
<dbReference type="STRING" id="1073090.A0A1L9SLF8"/>
<dbReference type="GeneID" id="34612567"/>
<dbReference type="RefSeq" id="XP_022582520.1">
    <property type="nucleotide sequence ID" value="XM_022726103.1"/>
</dbReference>
<evidence type="ECO:0000313" key="9">
    <source>
        <dbReference type="EMBL" id="OJJ48010.1"/>
    </source>
</evidence>
<gene>
    <name evidence="9" type="ORF">ASPZODRAFT_15457</name>
</gene>
<feature type="compositionally biased region" description="Basic and acidic residues" evidence="6">
    <location>
        <begin position="1"/>
        <end position="10"/>
    </location>
</feature>
<evidence type="ECO:0000256" key="7">
    <source>
        <dbReference type="SAM" id="Phobius"/>
    </source>
</evidence>
<name>A0A1L9SLF8_9EURO</name>
<evidence type="ECO:0000256" key="3">
    <source>
        <dbReference type="ARBA" id="ARBA00022989"/>
    </source>
</evidence>
<dbReference type="InterPro" id="IPR036259">
    <property type="entry name" value="MFS_trans_sf"/>
</dbReference>
<evidence type="ECO:0000256" key="1">
    <source>
        <dbReference type="ARBA" id="ARBA00004141"/>
    </source>
</evidence>
<evidence type="ECO:0000256" key="5">
    <source>
        <dbReference type="ARBA" id="ARBA00023242"/>
    </source>
</evidence>
<keyword evidence="4 7" id="KW-0472">Membrane</keyword>
<feature type="transmembrane region" description="Helical" evidence="7">
    <location>
        <begin position="652"/>
        <end position="673"/>
    </location>
</feature>
<feature type="transmembrane region" description="Helical" evidence="7">
    <location>
        <begin position="843"/>
        <end position="864"/>
    </location>
</feature>